<feature type="region of interest" description="Disordered" evidence="1">
    <location>
        <begin position="60"/>
        <end position="82"/>
    </location>
</feature>
<protein>
    <submittedName>
        <fullName evidence="2">Uncharacterized protein</fullName>
    </submittedName>
</protein>
<evidence type="ECO:0000313" key="2">
    <source>
        <dbReference type="EMBL" id="KAI0531159.1"/>
    </source>
</evidence>
<gene>
    <name evidence="2" type="ORF">KFK09_000712</name>
</gene>
<accession>A0A8T3CEN9</accession>
<reference evidence="2" key="1">
    <citation type="journal article" date="2022" name="Front. Genet.">
        <title>Chromosome-Scale Assembly of the Dendrobium nobile Genome Provides Insights Into the Molecular Mechanism of the Biosynthesis of the Medicinal Active Ingredient of Dendrobium.</title>
        <authorList>
            <person name="Xu Q."/>
            <person name="Niu S.-C."/>
            <person name="Li K.-L."/>
            <person name="Zheng P.-J."/>
            <person name="Zhang X.-J."/>
            <person name="Jia Y."/>
            <person name="Liu Y."/>
            <person name="Niu Y.-X."/>
            <person name="Yu L.-H."/>
            <person name="Chen D.-F."/>
            <person name="Zhang G.-Q."/>
        </authorList>
    </citation>
    <scope>NUCLEOTIDE SEQUENCE</scope>
    <source>
        <tissue evidence="2">Leaf</tissue>
    </source>
</reference>
<comment type="caution">
    <text evidence="2">The sequence shown here is derived from an EMBL/GenBank/DDBJ whole genome shotgun (WGS) entry which is preliminary data.</text>
</comment>
<dbReference type="EMBL" id="JAGYWB010000001">
    <property type="protein sequence ID" value="KAI0531159.1"/>
    <property type="molecule type" value="Genomic_DNA"/>
</dbReference>
<sequence length="82" mass="8728">MDPRGLCSALPPASLPASSLLRPSLLSSLQKPASLPAKCFAVDYGNPRKGDLHRRILDSGDRAGHRSARMPPSGQLQLPRAT</sequence>
<name>A0A8T3CEN9_DENNO</name>
<keyword evidence="3" id="KW-1185">Reference proteome</keyword>
<organism evidence="2 3">
    <name type="scientific">Dendrobium nobile</name>
    <name type="common">Orchid</name>
    <dbReference type="NCBI Taxonomy" id="94219"/>
    <lineage>
        <taxon>Eukaryota</taxon>
        <taxon>Viridiplantae</taxon>
        <taxon>Streptophyta</taxon>
        <taxon>Embryophyta</taxon>
        <taxon>Tracheophyta</taxon>
        <taxon>Spermatophyta</taxon>
        <taxon>Magnoliopsida</taxon>
        <taxon>Liliopsida</taxon>
        <taxon>Asparagales</taxon>
        <taxon>Orchidaceae</taxon>
        <taxon>Epidendroideae</taxon>
        <taxon>Malaxideae</taxon>
        <taxon>Dendrobiinae</taxon>
        <taxon>Dendrobium</taxon>
    </lineage>
</organism>
<evidence type="ECO:0000313" key="3">
    <source>
        <dbReference type="Proteomes" id="UP000829196"/>
    </source>
</evidence>
<dbReference type="AlphaFoldDB" id="A0A8T3CEN9"/>
<proteinExistence type="predicted"/>
<dbReference type="Proteomes" id="UP000829196">
    <property type="component" value="Unassembled WGS sequence"/>
</dbReference>
<evidence type="ECO:0000256" key="1">
    <source>
        <dbReference type="SAM" id="MobiDB-lite"/>
    </source>
</evidence>